<reference evidence="2" key="1">
    <citation type="submission" date="2020-10" db="EMBL/GenBank/DDBJ databases">
        <title>Connecting structure to function with the recovery of over 1000 high-quality activated sludge metagenome-assembled genomes encoding full-length rRNA genes using long-read sequencing.</title>
        <authorList>
            <person name="Singleton C.M."/>
            <person name="Petriglieri F."/>
            <person name="Kristensen J.M."/>
            <person name="Kirkegaard R.H."/>
            <person name="Michaelsen T.Y."/>
            <person name="Andersen M.H."/>
            <person name="Karst S.M."/>
            <person name="Dueholm M.S."/>
            <person name="Nielsen P.H."/>
            <person name="Albertsen M."/>
        </authorList>
    </citation>
    <scope>NUCLEOTIDE SEQUENCE</scope>
    <source>
        <strain evidence="2">EsbW_18-Q3-R4-48_MAXAC.044</strain>
    </source>
</reference>
<feature type="chain" id="PRO_5038759783" description="Cytochrome c domain-containing protein" evidence="1">
    <location>
        <begin position="35"/>
        <end position="745"/>
    </location>
</feature>
<name>A0A9D7FE41_9RHOO</name>
<keyword evidence="1" id="KW-0732">Signal</keyword>
<evidence type="ECO:0000313" key="2">
    <source>
        <dbReference type="EMBL" id="MBK7423405.1"/>
    </source>
</evidence>
<sequence length="745" mass="80014">MKWFAPSLRSLVRPLSLAGGLLCGLSFVSATVNAASQAEAPAWVVDPAVPGENLPESGRSQFDRLFATEHRGKVDYELPFPFAALLARIDSQFGRDPASSLPPAKRVLIPLGRSLQRTAAAPDYFAFPRVVVVADSPPASPSAPLLKDRLYIGYQEKSDVLEVISYNEDAGRFEFQLVKNYRAGATPHVVYANRSLCFACHQNGAPIFSRALWDETNANPQVAALLLARGKHFYGIPPERGVDVPYAIDIATRRANGFALTQRLWREGCGDADPAAIRCRAGLFIAALRHVLSNGRVRASDAAFKHEVEVPLRTEAARRWPGGLAIGTPDIPNRNPLQGLATWPDEPTRRVAHSHVPARFEPLVPRPAQAVWRADATDAIDQLVSGLAEFVAATDRQRLEATLSTRPARLVQHRAPCRLEPGASRWSVRCQAASGESALQLTASLEMRGGRPPGRTQVKTQGRSLLVLGAQLQRLTLPGSGTFNVLELTGSTPAPGELTALVPASRPLPRGADGNPLTRIAFRVLPGEVGGLGELGEGSVLVELREEFTAVEQAVAALAAGPDGPALFGPRLFPREQLFAALFSQLGAPGVAPCCQAADRLPAPRLEVPAALPGRPASAPMEPAVQGFYPYCATCHQSAETFPPNFLSGSSAQVKASLRQCAPRLYVRLAMADLTPELRDKTPMPPESLLPAFATDIAGWRASPVRAALLAQVGDWLRSESGHQPNLKQLLADGYEALRPCLPQP</sequence>
<organism evidence="2 3">
    <name type="scientific">Candidatus Propionivibrio dominans</name>
    <dbReference type="NCBI Taxonomy" id="2954373"/>
    <lineage>
        <taxon>Bacteria</taxon>
        <taxon>Pseudomonadati</taxon>
        <taxon>Pseudomonadota</taxon>
        <taxon>Betaproteobacteria</taxon>
        <taxon>Rhodocyclales</taxon>
        <taxon>Rhodocyclaceae</taxon>
        <taxon>Propionivibrio</taxon>
    </lineage>
</organism>
<accession>A0A9D7FE41</accession>
<feature type="signal peptide" evidence="1">
    <location>
        <begin position="1"/>
        <end position="34"/>
    </location>
</feature>
<evidence type="ECO:0000256" key="1">
    <source>
        <dbReference type="SAM" id="SignalP"/>
    </source>
</evidence>
<evidence type="ECO:0008006" key="4">
    <source>
        <dbReference type="Google" id="ProtNLM"/>
    </source>
</evidence>
<dbReference type="Proteomes" id="UP000886602">
    <property type="component" value="Unassembled WGS sequence"/>
</dbReference>
<dbReference type="AlphaFoldDB" id="A0A9D7FE41"/>
<dbReference type="EMBL" id="JADJNC010000014">
    <property type="protein sequence ID" value="MBK7423405.1"/>
    <property type="molecule type" value="Genomic_DNA"/>
</dbReference>
<gene>
    <name evidence="2" type="ORF">IPJ48_10080</name>
</gene>
<proteinExistence type="predicted"/>
<evidence type="ECO:0000313" key="3">
    <source>
        <dbReference type="Proteomes" id="UP000886602"/>
    </source>
</evidence>
<comment type="caution">
    <text evidence="2">The sequence shown here is derived from an EMBL/GenBank/DDBJ whole genome shotgun (WGS) entry which is preliminary data.</text>
</comment>
<protein>
    <recommendedName>
        <fullName evidence="4">Cytochrome c domain-containing protein</fullName>
    </recommendedName>
</protein>